<dbReference type="Proteomes" id="UP000722485">
    <property type="component" value="Unassembled WGS sequence"/>
</dbReference>
<sequence>MEEGNEDWEQELSGEVKRGEEPGSGVRAAPSLPESSNAPPKLTWQTSSVSGRRPRFAPSRPPTRKRHELIKSGTTYPFGVQYQMSLDGKEFMVWAFHLRNQYLVYVDYDGGTDLLRFYNVCRKQTRDNISLIQLAKYTGISPGCVVNVDSVVSVANLECPGFLQATGDTLERPLLTQPLRKTDYAFRSSALVLSLSQVLVDRLDRLDRMVSGMVAWARHTDQRTDALEAAVNRILNPDDAAGAPSSSSSRSDDAALTPNSDEALSLTGNGGGEEDMGDDE</sequence>
<evidence type="ECO:0000256" key="1">
    <source>
        <dbReference type="SAM" id="MobiDB-lite"/>
    </source>
</evidence>
<proteinExistence type="predicted"/>
<feature type="region of interest" description="Disordered" evidence="1">
    <location>
        <begin position="237"/>
        <end position="280"/>
    </location>
</feature>
<feature type="compositionally biased region" description="Low complexity" evidence="1">
    <location>
        <begin position="238"/>
        <end position="249"/>
    </location>
</feature>
<accession>A0A9P5HAJ3</accession>
<organism evidence="2 3">
    <name type="scientific">Cylindrodendrum hubeiense</name>
    <dbReference type="NCBI Taxonomy" id="595255"/>
    <lineage>
        <taxon>Eukaryota</taxon>
        <taxon>Fungi</taxon>
        <taxon>Dikarya</taxon>
        <taxon>Ascomycota</taxon>
        <taxon>Pezizomycotina</taxon>
        <taxon>Sordariomycetes</taxon>
        <taxon>Hypocreomycetidae</taxon>
        <taxon>Hypocreales</taxon>
        <taxon>Nectriaceae</taxon>
        <taxon>Cylindrodendrum</taxon>
    </lineage>
</organism>
<dbReference type="AlphaFoldDB" id="A0A9P5HAJ3"/>
<feature type="compositionally biased region" description="Polar residues" evidence="1">
    <location>
        <begin position="33"/>
        <end position="50"/>
    </location>
</feature>
<evidence type="ECO:0000313" key="2">
    <source>
        <dbReference type="EMBL" id="KAF7549847.1"/>
    </source>
</evidence>
<dbReference type="EMBL" id="JAANBB010000112">
    <property type="protein sequence ID" value="KAF7549847.1"/>
    <property type="molecule type" value="Genomic_DNA"/>
</dbReference>
<gene>
    <name evidence="2" type="ORF">G7Z17_g6120</name>
</gene>
<feature type="region of interest" description="Disordered" evidence="1">
    <location>
        <begin position="1"/>
        <end position="66"/>
    </location>
</feature>
<feature type="compositionally biased region" description="Acidic residues" evidence="1">
    <location>
        <begin position="1"/>
        <end position="12"/>
    </location>
</feature>
<keyword evidence="3" id="KW-1185">Reference proteome</keyword>
<protein>
    <submittedName>
        <fullName evidence="2">Uncharacterized protein</fullName>
    </submittedName>
</protein>
<evidence type="ECO:0000313" key="3">
    <source>
        <dbReference type="Proteomes" id="UP000722485"/>
    </source>
</evidence>
<name>A0A9P5HAJ3_9HYPO</name>
<reference evidence="2" key="1">
    <citation type="submission" date="2020-03" db="EMBL/GenBank/DDBJ databases">
        <title>Draft Genome Sequence of Cylindrodendrum hubeiense.</title>
        <authorList>
            <person name="Buettner E."/>
            <person name="Kellner H."/>
        </authorList>
    </citation>
    <scope>NUCLEOTIDE SEQUENCE</scope>
    <source>
        <strain evidence="2">IHI 201604</strain>
    </source>
</reference>
<comment type="caution">
    <text evidence="2">The sequence shown here is derived from an EMBL/GenBank/DDBJ whole genome shotgun (WGS) entry which is preliminary data.</text>
</comment>